<dbReference type="OrthoDB" id="9812571at2"/>
<dbReference type="GO" id="GO:0008374">
    <property type="term" value="F:O-acyltransferase activity"/>
    <property type="evidence" value="ECO:0007669"/>
    <property type="project" value="TreeGrafter"/>
</dbReference>
<evidence type="ECO:0000313" key="7">
    <source>
        <dbReference type="Proteomes" id="UP000182057"/>
    </source>
</evidence>
<gene>
    <name evidence="6" type="ORF">TFUB20_02724</name>
</gene>
<dbReference type="PANTHER" id="PTHR23416:SF23">
    <property type="entry name" value="ACETYLTRANSFERASE C18B11.09C-RELATED"/>
    <property type="match status" value="1"/>
</dbReference>
<reference evidence="6 7" key="1">
    <citation type="submission" date="2016-09" db="EMBL/GenBank/DDBJ databases">
        <authorList>
            <person name="Capua I."/>
            <person name="De Benedictis P."/>
            <person name="Joannis T."/>
            <person name="Lombin L.H."/>
            <person name="Cattoli G."/>
        </authorList>
    </citation>
    <scope>NUCLEOTIDE SEQUENCE [LARGE SCALE GENOMIC DNA]</scope>
    <source>
        <strain evidence="6 7">UB20</strain>
    </source>
</reference>
<proteinExistence type="inferred from homology"/>
<evidence type="ECO:0000256" key="2">
    <source>
        <dbReference type="ARBA" id="ARBA00022679"/>
    </source>
</evidence>
<dbReference type="GO" id="GO:0005829">
    <property type="term" value="C:cytosol"/>
    <property type="evidence" value="ECO:0007669"/>
    <property type="project" value="TreeGrafter"/>
</dbReference>
<dbReference type="CDD" id="cd03357">
    <property type="entry name" value="LbH_MAT_GAT"/>
    <property type="match status" value="1"/>
</dbReference>
<accession>A0A1D3UX73</accession>
<keyword evidence="3 6" id="KW-0012">Acyltransferase</keyword>
<dbReference type="InterPro" id="IPR001451">
    <property type="entry name" value="Hexapep"/>
</dbReference>
<name>A0A1D3UX73_TANFO</name>
<dbReference type="PANTHER" id="PTHR23416">
    <property type="entry name" value="SIALIC ACID SYNTHASE-RELATED"/>
    <property type="match status" value="1"/>
</dbReference>
<dbReference type="RefSeq" id="WP_074450358.1">
    <property type="nucleotide sequence ID" value="NZ_FMMM01000088.1"/>
</dbReference>
<dbReference type="InterPro" id="IPR051159">
    <property type="entry name" value="Hexapeptide_acetyltransf"/>
</dbReference>
<dbReference type="FunFam" id="2.160.10.10:FF:000025">
    <property type="entry name" value="Hexapeptide-repeat containing-acetyltransferase"/>
    <property type="match status" value="1"/>
</dbReference>
<organism evidence="6 7">
    <name type="scientific">Tannerella forsythia</name>
    <name type="common">Bacteroides forsythus</name>
    <dbReference type="NCBI Taxonomy" id="28112"/>
    <lineage>
        <taxon>Bacteria</taxon>
        <taxon>Pseudomonadati</taxon>
        <taxon>Bacteroidota</taxon>
        <taxon>Bacteroidia</taxon>
        <taxon>Bacteroidales</taxon>
        <taxon>Tannerellaceae</taxon>
        <taxon>Tannerella</taxon>
    </lineage>
</organism>
<evidence type="ECO:0000256" key="1">
    <source>
        <dbReference type="ARBA" id="ARBA00007274"/>
    </source>
</evidence>
<keyword evidence="2 6" id="KW-0808">Transferase</keyword>
<comment type="similarity">
    <text evidence="1">Belongs to the transferase hexapeptide repeat family.</text>
</comment>
<evidence type="ECO:0000256" key="5">
    <source>
        <dbReference type="ARBA" id="ARBA00067695"/>
    </source>
</evidence>
<dbReference type="Proteomes" id="UP000182057">
    <property type="component" value="Unassembled WGS sequence"/>
</dbReference>
<evidence type="ECO:0000256" key="4">
    <source>
        <dbReference type="ARBA" id="ARBA00055587"/>
    </source>
</evidence>
<dbReference type="EMBL" id="FMMM01000088">
    <property type="protein sequence ID" value="SCQ24864.1"/>
    <property type="molecule type" value="Genomic_DNA"/>
</dbReference>
<evidence type="ECO:0000256" key="3">
    <source>
        <dbReference type="ARBA" id="ARBA00023315"/>
    </source>
</evidence>
<dbReference type="Pfam" id="PF00132">
    <property type="entry name" value="Hexapep"/>
    <property type="match status" value="1"/>
</dbReference>
<dbReference type="AlphaFoldDB" id="A0A1D3UX73"/>
<evidence type="ECO:0000313" key="6">
    <source>
        <dbReference type="EMBL" id="SCQ24864.1"/>
    </source>
</evidence>
<dbReference type="InterPro" id="IPR011004">
    <property type="entry name" value="Trimer_LpxA-like_sf"/>
</dbReference>
<comment type="function">
    <text evidence="4">Acetyltransferase implicated in the O-acetylation of Nod factors.</text>
</comment>
<protein>
    <recommendedName>
        <fullName evidence="5">Nodulation protein L</fullName>
    </recommendedName>
</protein>
<dbReference type="SUPFAM" id="SSF51161">
    <property type="entry name" value="Trimeric LpxA-like enzymes"/>
    <property type="match status" value="1"/>
</dbReference>
<dbReference type="Gene3D" id="2.160.10.10">
    <property type="entry name" value="Hexapeptide repeat proteins"/>
    <property type="match status" value="1"/>
</dbReference>
<sequence>MWSKEQALTNAEIRKMRNGEWPDFSDAGMQTGFKHAKQLLAKLRMMSTYDDGYRAVLEALIPGIPASTVICPPFHCDHGHGIILGEHVFINANCTFLDGAYIRIGAHTLIAPNVQIYTPHHPLDYRLRREGREYAYPVTVGADCWIGGSTVICPGVTIGDRCVIGAGSVVTQDIPDDSLAVGNPCRVIRRLT</sequence>